<dbReference type="InterPro" id="IPR018060">
    <property type="entry name" value="HTH_AraC"/>
</dbReference>
<dbReference type="InterPro" id="IPR020449">
    <property type="entry name" value="Tscrpt_reg_AraC-type_HTH"/>
</dbReference>
<dbReference type="SUPFAM" id="SSF52172">
    <property type="entry name" value="CheY-like"/>
    <property type="match status" value="1"/>
</dbReference>
<dbReference type="Gene3D" id="1.10.10.60">
    <property type="entry name" value="Homeodomain-like"/>
    <property type="match status" value="2"/>
</dbReference>
<dbReference type="PANTHER" id="PTHR43280:SF28">
    <property type="entry name" value="HTH-TYPE TRANSCRIPTIONAL ACTIVATOR RHAS"/>
    <property type="match status" value="1"/>
</dbReference>
<dbReference type="PRINTS" id="PR00032">
    <property type="entry name" value="HTHARAC"/>
</dbReference>
<name>A0A829YGI4_9GAMM</name>
<keyword evidence="4" id="KW-0597">Phosphoprotein</keyword>
<dbReference type="GO" id="GO:0003700">
    <property type="term" value="F:DNA-binding transcription factor activity"/>
    <property type="evidence" value="ECO:0007669"/>
    <property type="project" value="InterPro"/>
</dbReference>
<evidence type="ECO:0000259" key="6">
    <source>
        <dbReference type="PROSITE" id="PS50110"/>
    </source>
</evidence>
<dbReference type="SUPFAM" id="SSF46689">
    <property type="entry name" value="Homeodomain-like"/>
    <property type="match status" value="2"/>
</dbReference>
<evidence type="ECO:0000256" key="1">
    <source>
        <dbReference type="ARBA" id="ARBA00023015"/>
    </source>
</evidence>
<evidence type="ECO:0000256" key="4">
    <source>
        <dbReference type="PROSITE-ProRule" id="PRU00169"/>
    </source>
</evidence>
<feature type="domain" description="HTH araC/xylS-type" evidence="5">
    <location>
        <begin position="153"/>
        <end position="251"/>
    </location>
</feature>
<reference evidence="8" key="1">
    <citation type="submission" date="2020-01" db="EMBL/GenBank/DDBJ databases">
        <title>'Steroidobacter agaridevorans' sp. nov., agar-degrading bacteria isolated from rhizosphere soils.</title>
        <authorList>
            <person name="Ikenaga M."/>
            <person name="Kataoka M."/>
            <person name="Murouchi A."/>
            <person name="Katsuragi S."/>
            <person name="Sakai M."/>
        </authorList>
    </citation>
    <scope>NUCLEOTIDE SEQUENCE [LARGE SCALE GENOMIC DNA]</scope>
    <source>
        <strain evidence="8">YU21-B</strain>
    </source>
</reference>
<dbReference type="PROSITE" id="PS00041">
    <property type="entry name" value="HTH_ARAC_FAMILY_1"/>
    <property type="match status" value="1"/>
</dbReference>
<proteinExistence type="predicted"/>
<dbReference type="RefSeq" id="WP_161813611.1">
    <property type="nucleotide sequence ID" value="NZ_BLJN01000004.1"/>
</dbReference>
<dbReference type="SMART" id="SM00342">
    <property type="entry name" value="HTH_ARAC"/>
    <property type="match status" value="1"/>
</dbReference>
<evidence type="ECO:0000256" key="2">
    <source>
        <dbReference type="ARBA" id="ARBA00023125"/>
    </source>
</evidence>
<evidence type="ECO:0000256" key="3">
    <source>
        <dbReference type="ARBA" id="ARBA00023163"/>
    </source>
</evidence>
<organism evidence="7 8">
    <name type="scientific">Steroidobacter agaridevorans</name>
    <dbReference type="NCBI Taxonomy" id="2695856"/>
    <lineage>
        <taxon>Bacteria</taxon>
        <taxon>Pseudomonadati</taxon>
        <taxon>Pseudomonadota</taxon>
        <taxon>Gammaproteobacteria</taxon>
        <taxon>Steroidobacterales</taxon>
        <taxon>Steroidobacteraceae</taxon>
        <taxon>Steroidobacter</taxon>
    </lineage>
</organism>
<keyword evidence="8" id="KW-1185">Reference proteome</keyword>
<dbReference type="Proteomes" id="UP000445000">
    <property type="component" value="Unassembled WGS sequence"/>
</dbReference>
<evidence type="ECO:0000313" key="7">
    <source>
        <dbReference type="EMBL" id="GFE81921.1"/>
    </source>
</evidence>
<dbReference type="Pfam" id="PF12833">
    <property type="entry name" value="HTH_18"/>
    <property type="match status" value="1"/>
</dbReference>
<keyword evidence="3" id="KW-0804">Transcription</keyword>
<evidence type="ECO:0000313" key="8">
    <source>
        <dbReference type="Proteomes" id="UP000445000"/>
    </source>
</evidence>
<dbReference type="AlphaFoldDB" id="A0A829YGI4"/>
<gene>
    <name evidence="7" type="ORF">GCM10011487_39210</name>
</gene>
<dbReference type="PANTHER" id="PTHR43280">
    <property type="entry name" value="ARAC-FAMILY TRANSCRIPTIONAL REGULATOR"/>
    <property type="match status" value="1"/>
</dbReference>
<keyword evidence="2 7" id="KW-0238">DNA-binding</keyword>
<evidence type="ECO:0000259" key="5">
    <source>
        <dbReference type="PROSITE" id="PS01124"/>
    </source>
</evidence>
<dbReference type="InterPro" id="IPR011006">
    <property type="entry name" value="CheY-like_superfamily"/>
</dbReference>
<comment type="caution">
    <text evidence="7">The sequence shown here is derived from an EMBL/GenBank/DDBJ whole genome shotgun (WGS) entry which is preliminary data.</text>
</comment>
<dbReference type="InterPro" id="IPR001789">
    <property type="entry name" value="Sig_transdc_resp-reg_receiver"/>
</dbReference>
<dbReference type="Gene3D" id="3.40.50.2300">
    <property type="match status" value="1"/>
</dbReference>
<dbReference type="PROSITE" id="PS01124">
    <property type="entry name" value="HTH_ARAC_FAMILY_2"/>
    <property type="match status" value="1"/>
</dbReference>
<dbReference type="InterPro" id="IPR009057">
    <property type="entry name" value="Homeodomain-like_sf"/>
</dbReference>
<dbReference type="InterPro" id="IPR018062">
    <property type="entry name" value="HTH_AraC-typ_CS"/>
</dbReference>
<dbReference type="PROSITE" id="PS50110">
    <property type="entry name" value="RESPONSE_REGULATORY"/>
    <property type="match status" value="1"/>
</dbReference>
<dbReference type="GO" id="GO:0043565">
    <property type="term" value="F:sequence-specific DNA binding"/>
    <property type="evidence" value="ECO:0007669"/>
    <property type="project" value="InterPro"/>
</dbReference>
<feature type="domain" description="Response regulatory" evidence="6">
    <location>
        <begin position="1"/>
        <end position="115"/>
    </location>
</feature>
<sequence>MLLWVDMCCGAHGAASSAEFSRHCQVRPTDQQHLWAALSLASNADVICFDFEHPDMSCLKFMTDTKARFPSVPIIMLMSQQSADVVLWALRTRIFDVLLKPLTARDVLRCVQRLSPVLEARRTQSTRANATGAEAIPDETRYHARRSSRGKLDGVLGYIEKNYAQPISEQEVAKECGLSPFEFSRAFRAAHGITFRDYLSECRLVQSKRLLGIAQVSVSDVAAMAGFNDPSYFARLFRKRTGSSPSAYRASLLTLKGAGTAGLVEADSEATG</sequence>
<protein>
    <submittedName>
        <fullName evidence="7">DNA-binding response regulator</fullName>
    </submittedName>
</protein>
<dbReference type="GO" id="GO:0000160">
    <property type="term" value="P:phosphorelay signal transduction system"/>
    <property type="evidence" value="ECO:0007669"/>
    <property type="project" value="InterPro"/>
</dbReference>
<accession>A0A829YGI4</accession>
<keyword evidence="1" id="KW-0805">Transcription regulation</keyword>
<feature type="modified residue" description="4-aspartylphosphate" evidence="4">
    <location>
        <position position="50"/>
    </location>
</feature>
<dbReference type="EMBL" id="BLJN01000004">
    <property type="protein sequence ID" value="GFE81921.1"/>
    <property type="molecule type" value="Genomic_DNA"/>
</dbReference>